<keyword evidence="3" id="KW-1185">Reference proteome</keyword>
<protein>
    <submittedName>
        <fullName evidence="2">Uncharacterized protein</fullName>
    </submittedName>
</protein>
<reference evidence="2 3" key="1">
    <citation type="submission" date="2023-03" db="EMBL/GenBank/DDBJ databases">
        <title>Genome insight into feeding habits of ladybird beetles.</title>
        <authorList>
            <person name="Li H.-S."/>
            <person name="Huang Y.-H."/>
            <person name="Pang H."/>
        </authorList>
    </citation>
    <scope>NUCLEOTIDE SEQUENCE [LARGE SCALE GENOMIC DNA]</scope>
    <source>
        <strain evidence="2">SYSU_2023b</strain>
        <tissue evidence="2">Whole body</tissue>
    </source>
</reference>
<feature type="compositionally biased region" description="Polar residues" evidence="1">
    <location>
        <begin position="78"/>
        <end position="95"/>
    </location>
</feature>
<dbReference type="AlphaFoldDB" id="A0AAW1UUC4"/>
<dbReference type="Proteomes" id="UP001431783">
    <property type="component" value="Unassembled WGS sequence"/>
</dbReference>
<organism evidence="2 3">
    <name type="scientific">Henosepilachna vigintioctopunctata</name>
    <dbReference type="NCBI Taxonomy" id="420089"/>
    <lineage>
        <taxon>Eukaryota</taxon>
        <taxon>Metazoa</taxon>
        <taxon>Ecdysozoa</taxon>
        <taxon>Arthropoda</taxon>
        <taxon>Hexapoda</taxon>
        <taxon>Insecta</taxon>
        <taxon>Pterygota</taxon>
        <taxon>Neoptera</taxon>
        <taxon>Endopterygota</taxon>
        <taxon>Coleoptera</taxon>
        <taxon>Polyphaga</taxon>
        <taxon>Cucujiformia</taxon>
        <taxon>Coccinelloidea</taxon>
        <taxon>Coccinellidae</taxon>
        <taxon>Epilachninae</taxon>
        <taxon>Epilachnini</taxon>
        <taxon>Henosepilachna</taxon>
    </lineage>
</organism>
<feature type="compositionally biased region" description="Basic residues" evidence="1">
    <location>
        <begin position="99"/>
        <end position="108"/>
    </location>
</feature>
<evidence type="ECO:0000313" key="2">
    <source>
        <dbReference type="EMBL" id="KAK9883426.1"/>
    </source>
</evidence>
<evidence type="ECO:0000256" key="1">
    <source>
        <dbReference type="SAM" id="MobiDB-lite"/>
    </source>
</evidence>
<dbReference type="EMBL" id="JARQZJ010000091">
    <property type="protein sequence ID" value="KAK9883426.1"/>
    <property type="molecule type" value="Genomic_DNA"/>
</dbReference>
<feature type="compositionally biased region" description="Basic and acidic residues" evidence="1">
    <location>
        <begin position="63"/>
        <end position="74"/>
    </location>
</feature>
<gene>
    <name evidence="2" type="ORF">WA026_001600</name>
</gene>
<comment type="caution">
    <text evidence="2">The sequence shown here is derived from an EMBL/GenBank/DDBJ whole genome shotgun (WGS) entry which is preliminary data.</text>
</comment>
<proteinExistence type="predicted"/>
<accession>A0AAW1UUC4</accession>
<feature type="region of interest" description="Disordered" evidence="1">
    <location>
        <begin position="38"/>
        <end position="108"/>
    </location>
</feature>
<evidence type="ECO:0000313" key="3">
    <source>
        <dbReference type="Proteomes" id="UP001431783"/>
    </source>
</evidence>
<name>A0AAW1UUC4_9CUCU</name>
<sequence length="108" mass="12354">MDCKKTENVQPKCVNCGKNHPANYRGCIAAKELQKIRTNAGNRREIPMQPIRGEKQASSQKNTDSKLNRTETFKIRTPNKSYSQVAAGNISNNNEKIYHNKKRSQRYS</sequence>